<keyword evidence="4 6" id="KW-0012">Acyltransferase</keyword>
<dbReference type="EMBL" id="BDIP01004086">
    <property type="protein sequence ID" value="GIQ88462.1"/>
    <property type="molecule type" value="Genomic_DNA"/>
</dbReference>
<dbReference type="PANTHER" id="PTHR13355:SF11">
    <property type="entry name" value="GLUCOSAMINE 6-PHOSPHATE N-ACETYLTRANSFERASE"/>
    <property type="match status" value="1"/>
</dbReference>
<name>A0A9K3D5I4_9EUKA</name>
<reference evidence="8 9" key="1">
    <citation type="journal article" date="2018" name="PLoS ONE">
        <title>The draft genome of Kipferlia bialata reveals reductive genome evolution in fornicate parasites.</title>
        <authorList>
            <person name="Tanifuji G."/>
            <person name="Takabayashi S."/>
            <person name="Kume K."/>
            <person name="Takagi M."/>
            <person name="Nakayama T."/>
            <person name="Kamikawa R."/>
            <person name="Inagaki Y."/>
            <person name="Hashimoto T."/>
        </authorList>
    </citation>
    <scope>NUCLEOTIDE SEQUENCE [LARGE SCALE GENOMIC DNA]</scope>
    <source>
        <strain evidence="8">NY0173</strain>
    </source>
</reference>
<dbReference type="Gene3D" id="3.40.630.30">
    <property type="match status" value="1"/>
</dbReference>
<sequence length="145" mass="15505">MTGGPVLIRDACPTDHALGHIGLYTQLTDAPPMPLEQYTAFLKAHSETGGCVLVAEVDGQLMGCATLLVEQKLIHGGRPVGHIEDVVVDQAARGQGVGKALIEALVQRGKKAKCYKVILDCSEHNTGFYDRCGLERKGVCMGVYL</sequence>
<evidence type="ECO:0000256" key="2">
    <source>
        <dbReference type="ARBA" id="ARBA00006048"/>
    </source>
</evidence>
<dbReference type="FunFam" id="3.40.630.30:FF:000105">
    <property type="entry name" value="Glucosamine 6-phosphate N-acetyltransferase"/>
    <property type="match status" value="1"/>
</dbReference>
<dbReference type="InterPro" id="IPR016181">
    <property type="entry name" value="Acyl_CoA_acyltransferase"/>
</dbReference>
<dbReference type="Pfam" id="PF00583">
    <property type="entry name" value="Acetyltransf_1"/>
    <property type="match status" value="1"/>
</dbReference>
<keyword evidence="3 6" id="KW-0808">Transferase</keyword>
<comment type="catalytic activity">
    <reaction evidence="5 6">
        <text>D-glucosamine 6-phosphate + acetyl-CoA = N-acetyl-D-glucosamine 6-phosphate + CoA + H(+)</text>
        <dbReference type="Rhea" id="RHEA:10292"/>
        <dbReference type="ChEBI" id="CHEBI:15378"/>
        <dbReference type="ChEBI" id="CHEBI:57287"/>
        <dbReference type="ChEBI" id="CHEBI:57288"/>
        <dbReference type="ChEBI" id="CHEBI:57513"/>
        <dbReference type="ChEBI" id="CHEBI:58725"/>
        <dbReference type="EC" id="2.3.1.4"/>
    </reaction>
</comment>
<evidence type="ECO:0000256" key="1">
    <source>
        <dbReference type="ARBA" id="ARBA00004832"/>
    </source>
</evidence>
<protein>
    <recommendedName>
        <fullName evidence="6">Glucosamine 6-phosphate N-acetyltransferase</fullName>
        <ecNumber evidence="6">2.3.1.4</ecNumber>
    </recommendedName>
</protein>
<dbReference type="CDD" id="cd04301">
    <property type="entry name" value="NAT_SF"/>
    <property type="match status" value="1"/>
</dbReference>
<organism evidence="8 9">
    <name type="scientific">Kipferlia bialata</name>
    <dbReference type="NCBI Taxonomy" id="797122"/>
    <lineage>
        <taxon>Eukaryota</taxon>
        <taxon>Metamonada</taxon>
        <taxon>Carpediemonas-like organisms</taxon>
        <taxon>Kipferlia</taxon>
    </lineage>
</organism>
<dbReference type="PANTHER" id="PTHR13355">
    <property type="entry name" value="GLUCOSAMINE 6-PHOSPHATE N-ACETYLTRANSFERASE"/>
    <property type="match status" value="1"/>
</dbReference>
<dbReference type="InterPro" id="IPR039143">
    <property type="entry name" value="GNPNAT1-like"/>
</dbReference>
<dbReference type="AlphaFoldDB" id="A0A9K3D5I4"/>
<gene>
    <name evidence="8" type="ORF">KIPB_010712</name>
</gene>
<proteinExistence type="inferred from homology"/>
<dbReference type="OrthoDB" id="10039976at2759"/>
<evidence type="ECO:0000256" key="6">
    <source>
        <dbReference type="RuleBase" id="RU365086"/>
    </source>
</evidence>
<dbReference type="Proteomes" id="UP000265618">
    <property type="component" value="Unassembled WGS sequence"/>
</dbReference>
<evidence type="ECO:0000313" key="8">
    <source>
        <dbReference type="EMBL" id="GIQ88462.1"/>
    </source>
</evidence>
<dbReference type="GO" id="GO:0006048">
    <property type="term" value="P:UDP-N-acetylglucosamine biosynthetic process"/>
    <property type="evidence" value="ECO:0007669"/>
    <property type="project" value="UniProtKB-UniRule"/>
</dbReference>
<evidence type="ECO:0000259" key="7">
    <source>
        <dbReference type="PROSITE" id="PS51186"/>
    </source>
</evidence>
<comment type="pathway">
    <text evidence="1 6">Nucleotide-sugar biosynthesis; UDP-N-acetyl-alpha-D-glucosamine biosynthesis; N-acetyl-alpha-D-glucosamine 1-phosphate from alpha-D-glucosamine 6-phosphate (route I): step 1/2.</text>
</comment>
<dbReference type="SUPFAM" id="SSF55729">
    <property type="entry name" value="Acyl-CoA N-acyltransferases (Nat)"/>
    <property type="match status" value="1"/>
</dbReference>
<evidence type="ECO:0000256" key="5">
    <source>
        <dbReference type="ARBA" id="ARBA00048964"/>
    </source>
</evidence>
<comment type="caution">
    <text evidence="8">The sequence shown here is derived from an EMBL/GenBank/DDBJ whole genome shotgun (WGS) entry which is preliminary data.</text>
</comment>
<evidence type="ECO:0000256" key="3">
    <source>
        <dbReference type="ARBA" id="ARBA00022679"/>
    </source>
</evidence>
<accession>A0A9K3D5I4</accession>
<dbReference type="InterPro" id="IPR000182">
    <property type="entry name" value="GNAT_dom"/>
</dbReference>
<comment type="similarity">
    <text evidence="2 6">Belongs to the acetyltransferase family. GNA1 subfamily.</text>
</comment>
<feature type="domain" description="N-acetyltransferase" evidence="7">
    <location>
        <begin position="6"/>
        <end position="145"/>
    </location>
</feature>
<dbReference type="GO" id="GO:0004343">
    <property type="term" value="F:glucosamine 6-phosphate N-acetyltransferase activity"/>
    <property type="evidence" value="ECO:0007669"/>
    <property type="project" value="UniProtKB-UniRule"/>
</dbReference>
<evidence type="ECO:0000256" key="4">
    <source>
        <dbReference type="ARBA" id="ARBA00023315"/>
    </source>
</evidence>
<dbReference type="EC" id="2.3.1.4" evidence="6"/>
<dbReference type="PROSITE" id="PS51186">
    <property type="entry name" value="GNAT"/>
    <property type="match status" value="1"/>
</dbReference>
<evidence type="ECO:0000313" key="9">
    <source>
        <dbReference type="Proteomes" id="UP000265618"/>
    </source>
</evidence>
<keyword evidence="9" id="KW-1185">Reference proteome</keyword>